<proteinExistence type="predicted"/>
<dbReference type="Proteomes" id="UP000646365">
    <property type="component" value="Unassembled WGS sequence"/>
</dbReference>
<protein>
    <recommendedName>
        <fullName evidence="3">DUF2252 domain-containing protein</fullName>
    </recommendedName>
</protein>
<accession>A0A8J2YXD7</accession>
<dbReference type="AlphaFoldDB" id="A0A8J2YXD7"/>
<dbReference type="PANTHER" id="PTHR39441:SF1">
    <property type="entry name" value="DUF2252 DOMAIN-CONTAINING PROTEIN"/>
    <property type="match status" value="1"/>
</dbReference>
<evidence type="ECO:0000313" key="2">
    <source>
        <dbReference type="Proteomes" id="UP000646365"/>
    </source>
</evidence>
<evidence type="ECO:0008006" key="3">
    <source>
        <dbReference type="Google" id="ProtNLM"/>
    </source>
</evidence>
<dbReference type="Pfam" id="PF10009">
    <property type="entry name" value="DUF2252"/>
    <property type="match status" value="1"/>
</dbReference>
<dbReference type="PANTHER" id="PTHR39441">
    <property type="entry name" value="DUF2252 DOMAIN-CONTAINING PROTEIN"/>
    <property type="match status" value="1"/>
</dbReference>
<dbReference type="SUPFAM" id="SSF56112">
    <property type="entry name" value="Protein kinase-like (PK-like)"/>
    <property type="match status" value="1"/>
</dbReference>
<dbReference type="RefSeq" id="WP_229743912.1">
    <property type="nucleotide sequence ID" value="NZ_BMJQ01000013.1"/>
</dbReference>
<reference evidence="1" key="2">
    <citation type="submission" date="2020-09" db="EMBL/GenBank/DDBJ databases">
        <authorList>
            <person name="Sun Q."/>
            <person name="Zhou Y."/>
        </authorList>
    </citation>
    <scope>NUCLEOTIDE SEQUENCE</scope>
    <source>
        <strain evidence="1">CGMCC 1.15725</strain>
    </source>
</reference>
<dbReference type="InterPro" id="IPR011009">
    <property type="entry name" value="Kinase-like_dom_sf"/>
</dbReference>
<sequence length="362" mass="41146">MMDVIEATEAYEHWAFAQIPKVRSDLARKHEAMASGPFPFLRATYYRWAQLWPRLCEDLNDAPRVLSVGDLHVENFGTWRDIEGRLVWGVNDFDEAHMAPYTLDLVRLTASALLALESNQADIARDRIADTILAGYMKHLDGEARPFVLEEPNRWLRRLAFGEFRDPEPFWAKLNGLPDVDGTIPHKVKKHLEKRFPQTGLALRFVHRTAGLGSLGRPRYVALGPWHGSTVAREAKALLPSAWVWARDKGRKRIRYNDLLARAIRCPDPYAGAVDEWLIRRLAPESIGIDLAALPKKKLEDRLLTAMGSETANIHLGTAGAADAIRKDLNGRRRSWLERAADTMADKLREDQAVWRASRHQD</sequence>
<evidence type="ECO:0000313" key="1">
    <source>
        <dbReference type="EMBL" id="GGF35763.1"/>
    </source>
</evidence>
<dbReference type="EMBL" id="BMJQ01000013">
    <property type="protein sequence ID" value="GGF35763.1"/>
    <property type="molecule type" value="Genomic_DNA"/>
</dbReference>
<gene>
    <name evidence="1" type="ORF">GCM10011611_47640</name>
</gene>
<name>A0A8J2YXD7_9PROT</name>
<organism evidence="1 2">
    <name type="scientific">Aliidongia dinghuensis</name>
    <dbReference type="NCBI Taxonomy" id="1867774"/>
    <lineage>
        <taxon>Bacteria</taxon>
        <taxon>Pseudomonadati</taxon>
        <taxon>Pseudomonadota</taxon>
        <taxon>Alphaproteobacteria</taxon>
        <taxon>Rhodospirillales</taxon>
        <taxon>Dongiaceae</taxon>
        <taxon>Aliidongia</taxon>
    </lineage>
</organism>
<comment type="caution">
    <text evidence="1">The sequence shown here is derived from an EMBL/GenBank/DDBJ whole genome shotgun (WGS) entry which is preliminary data.</text>
</comment>
<dbReference type="InterPro" id="IPR018721">
    <property type="entry name" value="DUF2252"/>
</dbReference>
<reference evidence="1" key="1">
    <citation type="journal article" date="2014" name="Int. J. Syst. Evol. Microbiol.">
        <title>Complete genome sequence of Corynebacterium casei LMG S-19264T (=DSM 44701T), isolated from a smear-ripened cheese.</title>
        <authorList>
            <consortium name="US DOE Joint Genome Institute (JGI-PGF)"/>
            <person name="Walter F."/>
            <person name="Albersmeier A."/>
            <person name="Kalinowski J."/>
            <person name="Ruckert C."/>
        </authorList>
    </citation>
    <scope>NUCLEOTIDE SEQUENCE</scope>
    <source>
        <strain evidence="1">CGMCC 1.15725</strain>
    </source>
</reference>
<keyword evidence="2" id="KW-1185">Reference proteome</keyword>